<name>A0A8I1X2I6_PROMR</name>
<protein>
    <submittedName>
        <fullName evidence="2">Uncharacterized protein</fullName>
    </submittedName>
</protein>
<evidence type="ECO:0000313" key="2">
    <source>
        <dbReference type="EMBL" id="MBO8222613.1"/>
    </source>
</evidence>
<evidence type="ECO:0000313" key="3">
    <source>
        <dbReference type="Proteomes" id="UP000666562"/>
    </source>
</evidence>
<keyword evidence="1" id="KW-1133">Transmembrane helix</keyword>
<keyword evidence="1" id="KW-0472">Membrane</keyword>
<gene>
    <name evidence="2" type="ORF">HA142_03720</name>
</gene>
<feature type="transmembrane region" description="Helical" evidence="1">
    <location>
        <begin position="12"/>
        <end position="30"/>
    </location>
</feature>
<dbReference type="AlphaFoldDB" id="A0A8I1X2I6"/>
<sequence>MNEVTSNSSSGWYLIALVSTLSFLAKKDRVNLERIFRLKKALQLHEMQSF</sequence>
<dbReference type="RefSeq" id="WP_157806746.1">
    <property type="nucleotide sequence ID" value="NZ_JAAORC010000001.1"/>
</dbReference>
<organism evidence="2 3">
    <name type="scientific">Prochlorococcus marinus str. XMU1401</name>
    <dbReference type="NCBI Taxonomy" id="2052594"/>
    <lineage>
        <taxon>Bacteria</taxon>
        <taxon>Bacillati</taxon>
        <taxon>Cyanobacteriota</taxon>
        <taxon>Cyanophyceae</taxon>
        <taxon>Synechococcales</taxon>
        <taxon>Prochlorococcaceae</taxon>
        <taxon>Prochlorococcus</taxon>
    </lineage>
</organism>
<accession>A0A8I1X2I6</accession>
<proteinExistence type="predicted"/>
<evidence type="ECO:0000256" key="1">
    <source>
        <dbReference type="SAM" id="Phobius"/>
    </source>
</evidence>
<reference evidence="2" key="1">
    <citation type="submission" date="2020-03" db="EMBL/GenBank/DDBJ databases">
        <title>Genome differentiation and subclade ecological adaptation of Prochlorococcus HLII clade in the global ocean.</title>
        <authorList>
            <person name="Yan W."/>
            <person name="Fen X."/>
            <person name="Zhang W."/>
        </authorList>
    </citation>
    <scope>NUCLEOTIDE SEQUENCE</scope>
    <source>
        <strain evidence="2">XMU1401</strain>
    </source>
</reference>
<keyword evidence="1" id="KW-0812">Transmembrane</keyword>
<comment type="caution">
    <text evidence="2">The sequence shown here is derived from an EMBL/GenBank/DDBJ whole genome shotgun (WGS) entry which is preliminary data.</text>
</comment>
<dbReference type="Proteomes" id="UP000666562">
    <property type="component" value="Unassembled WGS sequence"/>
</dbReference>
<dbReference type="EMBL" id="JAAORC010000001">
    <property type="protein sequence ID" value="MBO8222613.1"/>
    <property type="molecule type" value="Genomic_DNA"/>
</dbReference>